<gene>
    <name evidence="1" type="ORF">UT63_C0019G0005</name>
</gene>
<evidence type="ECO:0000313" key="2">
    <source>
        <dbReference type="Proteomes" id="UP000034539"/>
    </source>
</evidence>
<organism evidence="1 2">
    <name type="scientific">Candidatus Gottesmanbacteria bacterium GW2011_GWC2_39_8</name>
    <dbReference type="NCBI Taxonomy" id="1618450"/>
    <lineage>
        <taxon>Bacteria</taxon>
        <taxon>Candidatus Gottesmaniibacteriota</taxon>
    </lineage>
</organism>
<dbReference type="EMBL" id="LBXN01000019">
    <property type="protein sequence ID" value="KKR33283.1"/>
    <property type="molecule type" value="Genomic_DNA"/>
</dbReference>
<comment type="caution">
    <text evidence="1">The sequence shown here is derived from an EMBL/GenBank/DDBJ whole genome shotgun (WGS) entry which is preliminary data.</text>
</comment>
<protein>
    <recommendedName>
        <fullName evidence="3">Four helix bundle protein</fullName>
    </recommendedName>
</protein>
<sequence length="108" mass="12843">MNRIDRANRPRCAATEHPEFTFRKIRPPTKGHLMRRLDIGLNVIEGFLRTDRPTEDDREQLRLGHTLVISAMAIAENAHYRFDQVRQQRTKAYMRRTQEAVSQDNRKR</sequence>
<name>A0A0G0PZG7_9BACT</name>
<dbReference type="AlphaFoldDB" id="A0A0G0PZG7"/>
<accession>A0A0G0PZG7</accession>
<reference evidence="1 2" key="1">
    <citation type="journal article" date="2015" name="Nature">
        <title>rRNA introns, odd ribosomes, and small enigmatic genomes across a large radiation of phyla.</title>
        <authorList>
            <person name="Brown C.T."/>
            <person name="Hug L.A."/>
            <person name="Thomas B.C."/>
            <person name="Sharon I."/>
            <person name="Castelle C.J."/>
            <person name="Singh A."/>
            <person name="Wilkins M.J."/>
            <person name="Williams K.H."/>
            <person name="Banfield J.F."/>
        </authorList>
    </citation>
    <scope>NUCLEOTIDE SEQUENCE [LARGE SCALE GENOMIC DNA]</scope>
</reference>
<evidence type="ECO:0000313" key="1">
    <source>
        <dbReference type="EMBL" id="KKR33283.1"/>
    </source>
</evidence>
<proteinExistence type="predicted"/>
<dbReference type="Proteomes" id="UP000034539">
    <property type="component" value="Unassembled WGS sequence"/>
</dbReference>
<evidence type="ECO:0008006" key="3">
    <source>
        <dbReference type="Google" id="ProtNLM"/>
    </source>
</evidence>